<proteinExistence type="predicted"/>
<protein>
    <submittedName>
        <fullName evidence="1">DUF1788 domain-containing protein</fullName>
    </submittedName>
</protein>
<evidence type="ECO:0000313" key="2">
    <source>
        <dbReference type="Proteomes" id="UP000595814"/>
    </source>
</evidence>
<sequence length="188" mass="22062">MNIYEKLDKIEPAITKSDFLENKGLGNEVGYFIFDYEPEYEIIVREYVEGLIEKQSYSFKIVEYDLYEILIDHLKEKKYIKKCKEIEEKKGMKQLVKAITSLLRMGSGNDLFTRTIKENTPDSAVVFITGIGKIFPFVRSHKILNNLHLNFYKSPVVMFYPGKYDGQSLSLFGEFKDDNYYRAFPLIK</sequence>
<name>A0AC61MRP7_9FIRM</name>
<reference evidence="1 2" key="1">
    <citation type="journal article" date="2022" name="Int. J. Syst. Evol. Microbiol.">
        <title>Miniphocaeibacter halophilus sp. nov., an ammonium-tolerant acetate-producing bacterium isolated from a biogas system.</title>
        <authorList>
            <person name="Schnurer A."/>
            <person name="Singh A."/>
            <person name="Bi S."/>
            <person name="Qiao W."/>
            <person name="Westerholm M."/>
        </authorList>
    </citation>
    <scope>NUCLEOTIDE SEQUENCE [LARGE SCALE GENOMIC DNA]</scope>
    <source>
        <strain evidence="1 2">AMB_01</strain>
    </source>
</reference>
<keyword evidence="2" id="KW-1185">Reference proteome</keyword>
<dbReference type="Proteomes" id="UP000595814">
    <property type="component" value="Chromosome"/>
</dbReference>
<organism evidence="1 2">
    <name type="scientific">Miniphocaeibacter halophilus</name>
    <dbReference type="NCBI Taxonomy" id="2931922"/>
    <lineage>
        <taxon>Bacteria</taxon>
        <taxon>Bacillati</taxon>
        <taxon>Bacillota</taxon>
        <taxon>Tissierellia</taxon>
        <taxon>Tissierellales</taxon>
        <taxon>Peptoniphilaceae</taxon>
        <taxon>Miniphocaeibacter</taxon>
    </lineage>
</organism>
<evidence type="ECO:0000313" key="1">
    <source>
        <dbReference type="EMBL" id="QQK06963.1"/>
    </source>
</evidence>
<accession>A0AC61MRP7</accession>
<gene>
    <name evidence="1" type="ORF">JFY71_06335</name>
</gene>
<dbReference type="EMBL" id="CP066744">
    <property type="protein sequence ID" value="QQK06963.1"/>
    <property type="molecule type" value="Genomic_DNA"/>
</dbReference>